<dbReference type="PANTHER" id="PTHR43767:SF1">
    <property type="entry name" value="NONRIBOSOMAL PEPTIDE SYNTHASE PES1 (EUROFUNG)-RELATED"/>
    <property type="match status" value="1"/>
</dbReference>
<proteinExistence type="predicted"/>
<name>A0A369B6U8_9FIRM</name>
<evidence type="ECO:0000259" key="1">
    <source>
        <dbReference type="Pfam" id="PF00501"/>
    </source>
</evidence>
<sequence length="585" mass="65287">MQKDPRFKAFHGMCNGEQTFKAAYESIYGSSPERICTRYDENGEIIELSFRQYDEVTRRTAGHLKALLKDVPAGSWVAFKHDTTPYWLSVFWGLMMAGYNVLLVDFKHNDELIGHFMKESGALAIVCSQKDKSMLPFKIIAYEDATEAGANYYEDTDFNWADRIALCTSGTTSTSKIFVYDGKAFIKQLQSSKLLCLKFDPFVSRKGDRVLAMLPAHHIFGLIVTLFALTWGDTVVYLRDKAPSTILDTCRRHEISWLPSVPLFWNNVAKRIMLKARQSGKLPKLESALKASLLIQKVFGMSGARFVKKFLFKNQLDSLFGTSLRIGISGGGHVSSETIRLLNGLGYCFMNGYGSTEVGLTSTCNEYDMDKRLSGSIGSAIANLEYAVLVSDGEEGTEEIKRSGTGELVIKGGMLHIGKLKGGEFVQPERYMGVWYKSGDIAYIDKSGLAWIRSRVKDVIITESGENVYPDEIEEYFQGLPHCEGVYAVGLKGKEGNDIIALVLKPSVDSGDREAIQKIALEFNAINKQLPVFKRVGRVIVSNQEIPMANGIKIKRLKLKEIIENGSFKCSQLNLKTGELEPRCE</sequence>
<organism evidence="2 3">
    <name type="scientific">Anaerobacterium chartisolvens</name>
    <dbReference type="NCBI Taxonomy" id="1297424"/>
    <lineage>
        <taxon>Bacteria</taxon>
        <taxon>Bacillati</taxon>
        <taxon>Bacillota</taxon>
        <taxon>Clostridia</taxon>
        <taxon>Eubacteriales</taxon>
        <taxon>Oscillospiraceae</taxon>
        <taxon>Anaerobacterium</taxon>
    </lineage>
</organism>
<dbReference type="Pfam" id="PF00501">
    <property type="entry name" value="AMP-binding"/>
    <property type="match status" value="1"/>
</dbReference>
<feature type="domain" description="AMP-dependent synthetase/ligase" evidence="1">
    <location>
        <begin position="32"/>
        <end position="413"/>
    </location>
</feature>
<dbReference type="AlphaFoldDB" id="A0A369B6U8"/>
<dbReference type="InterPro" id="IPR045851">
    <property type="entry name" value="AMP-bd_C_sf"/>
</dbReference>
<keyword evidence="2" id="KW-0436">Ligase</keyword>
<reference evidence="2 3" key="1">
    <citation type="submission" date="2018-07" db="EMBL/GenBank/DDBJ databases">
        <title>Genomic Encyclopedia of Type Strains, Phase IV (KMG-IV): sequencing the most valuable type-strain genomes for metagenomic binning, comparative biology and taxonomic classification.</title>
        <authorList>
            <person name="Goeker M."/>
        </authorList>
    </citation>
    <scope>NUCLEOTIDE SEQUENCE [LARGE SCALE GENOMIC DNA]</scope>
    <source>
        <strain evidence="2 3">DSM 27016</strain>
    </source>
</reference>
<dbReference type="EMBL" id="QPJT01000011">
    <property type="protein sequence ID" value="RCX16338.1"/>
    <property type="molecule type" value="Genomic_DNA"/>
</dbReference>
<dbReference type="PANTHER" id="PTHR43767">
    <property type="entry name" value="LONG-CHAIN-FATTY-ACID--COA LIGASE"/>
    <property type="match status" value="1"/>
</dbReference>
<dbReference type="InterPro" id="IPR000873">
    <property type="entry name" value="AMP-dep_synth/lig_dom"/>
</dbReference>
<dbReference type="InterPro" id="IPR050237">
    <property type="entry name" value="ATP-dep_AMP-bd_enzyme"/>
</dbReference>
<gene>
    <name evidence="2" type="ORF">DFR58_11183</name>
</gene>
<protein>
    <submittedName>
        <fullName evidence="2">Acyl-CoA synthetase (AMP-forming)/AMP-acid ligase II</fullName>
    </submittedName>
</protein>
<dbReference type="Gene3D" id="3.30.300.30">
    <property type="match status" value="1"/>
</dbReference>
<keyword evidence="3" id="KW-1185">Reference proteome</keyword>
<accession>A0A369B6U8</accession>
<dbReference type="Gene3D" id="3.40.50.12780">
    <property type="entry name" value="N-terminal domain of ligase-like"/>
    <property type="match status" value="1"/>
</dbReference>
<dbReference type="GO" id="GO:0016878">
    <property type="term" value="F:acid-thiol ligase activity"/>
    <property type="evidence" value="ECO:0007669"/>
    <property type="project" value="UniProtKB-ARBA"/>
</dbReference>
<dbReference type="RefSeq" id="WP_170138125.1">
    <property type="nucleotide sequence ID" value="NZ_QPJT01000011.1"/>
</dbReference>
<evidence type="ECO:0000313" key="3">
    <source>
        <dbReference type="Proteomes" id="UP000253034"/>
    </source>
</evidence>
<comment type="caution">
    <text evidence="2">The sequence shown here is derived from an EMBL/GenBank/DDBJ whole genome shotgun (WGS) entry which is preliminary data.</text>
</comment>
<dbReference type="InterPro" id="IPR042099">
    <property type="entry name" value="ANL_N_sf"/>
</dbReference>
<dbReference type="Proteomes" id="UP000253034">
    <property type="component" value="Unassembled WGS sequence"/>
</dbReference>
<evidence type="ECO:0000313" key="2">
    <source>
        <dbReference type="EMBL" id="RCX16338.1"/>
    </source>
</evidence>
<dbReference type="SUPFAM" id="SSF56801">
    <property type="entry name" value="Acetyl-CoA synthetase-like"/>
    <property type="match status" value="1"/>
</dbReference>